<dbReference type="Gene3D" id="6.20.440.10">
    <property type="match status" value="1"/>
</dbReference>
<proteinExistence type="inferred from homology"/>
<dbReference type="Gene3D" id="3.90.1150.10">
    <property type="entry name" value="Aspartate Aminotransferase, domain 1"/>
    <property type="match status" value="1"/>
</dbReference>
<comment type="catalytic activity">
    <reaction evidence="5 6">
        <text>N(6)-[(R)-lipoyl]-L-lysyl-[glycine-cleavage complex H protein] + glycine + H(+) = N(6)-[(R)-S(8)-aminomethyldihydrolipoyl]-L-lysyl-[glycine-cleavage complex H protein] + CO2</text>
        <dbReference type="Rhea" id="RHEA:24304"/>
        <dbReference type="Rhea" id="RHEA-COMP:10494"/>
        <dbReference type="Rhea" id="RHEA-COMP:10495"/>
        <dbReference type="ChEBI" id="CHEBI:15378"/>
        <dbReference type="ChEBI" id="CHEBI:16526"/>
        <dbReference type="ChEBI" id="CHEBI:57305"/>
        <dbReference type="ChEBI" id="CHEBI:83099"/>
        <dbReference type="ChEBI" id="CHEBI:83143"/>
        <dbReference type="EC" id="1.4.4.2"/>
    </reaction>
</comment>
<comment type="subunit">
    <text evidence="6">The glycine cleavage system is composed of four proteins: P, T, L and H. In this organism, the P 'protein' is a heterodimer of two subunits.</text>
</comment>
<dbReference type="HAMAP" id="MF_00713">
    <property type="entry name" value="GcvPB"/>
    <property type="match status" value="1"/>
</dbReference>
<dbReference type="InterPro" id="IPR015424">
    <property type="entry name" value="PyrdxlP-dep_Trfase"/>
</dbReference>
<dbReference type="GO" id="GO:0005960">
    <property type="term" value="C:glycine cleavage complex"/>
    <property type="evidence" value="ECO:0007669"/>
    <property type="project" value="TreeGrafter"/>
</dbReference>
<dbReference type="GO" id="GO:0030170">
    <property type="term" value="F:pyridoxal phosphate binding"/>
    <property type="evidence" value="ECO:0007669"/>
    <property type="project" value="TreeGrafter"/>
</dbReference>
<dbReference type="PANTHER" id="PTHR11773:SF1">
    <property type="entry name" value="GLYCINE DEHYDROGENASE (DECARBOXYLATING), MITOCHONDRIAL"/>
    <property type="match status" value="1"/>
</dbReference>
<dbReference type="InterPro" id="IPR023012">
    <property type="entry name" value="GcvPB"/>
</dbReference>
<dbReference type="FunFam" id="3.90.1150.10:FF:000014">
    <property type="entry name" value="Probable glycine dehydrogenase (decarboxylating) subunit 2"/>
    <property type="match status" value="1"/>
</dbReference>
<comment type="cofactor">
    <cofactor evidence="1 6">
        <name>pyridoxal 5'-phosphate</name>
        <dbReference type="ChEBI" id="CHEBI:597326"/>
    </cofactor>
</comment>
<dbReference type="GO" id="GO:0019464">
    <property type="term" value="P:glycine decarboxylation via glycine cleavage system"/>
    <property type="evidence" value="ECO:0007669"/>
    <property type="project" value="UniProtKB-UniRule"/>
</dbReference>
<sequence length="481" mass="53668">MKLIYEKSVKGRVGYSIKKDEFDGAVEDLIPEYALSKAKKELPEVSEVDVVRHFTKLSKLNYGVDDGFYPLGSCTMKYNPKVNEYLASLDNFTQAHPFSPLEFVQGNLRLMYELEEALKEITGMDRFTLMPSAGAHGELVGVLIMRKYFEDQGKSRSKMLVPDSAHGTNPASSAMAGFKVVEVKSNEVGNIDLDDLKAKMDEDTAGLMLTNPNTVGLFERQIQEIAEVVHSQGGLLYYDGANLNALLGIVRPGDAGFDIVHLNLHKTFSTPHGSGGPGSGAVGVKKNLAEFLPSPLVCNCGKYFGLEEPRKSIGRVKAFFGNFTVLVKAYAWILSMGNDGLKMVSETSVINANYVLAKLKKYYRPAYDRFCMHECVLTGRDYKEYGVKTLDIAKRLIDYGFHPPTIYFPHFEPYAQETIMVEPTESEGKETIDEFIDAMIKISNEAKTNPELLKEAPHITYVSRPDEVKANREPILVYKEK</sequence>
<evidence type="ECO:0000259" key="7">
    <source>
        <dbReference type="Pfam" id="PF02347"/>
    </source>
</evidence>
<dbReference type="Pfam" id="PF21478">
    <property type="entry name" value="GcvP2_C"/>
    <property type="match status" value="1"/>
</dbReference>
<comment type="function">
    <text evidence="2 6">The glycine cleavage system catalyzes the degradation of glycine. The P protein binds the alpha-amino group of glycine through its pyridoxal phosphate cofactor; CO(2) is released and the remaining methylamine moiety is then transferred to the lipoamide cofactor of the H protein.</text>
</comment>
<dbReference type="InterPro" id="IPR020581">
    <property type="entry name" value="GDC_P"/>
</dbReference>
<dbReference type="AlphaFoldDB" id="A0A2J6WFX1"/>
<comment type="similarity">
    <text evidence="6">Belongs to the GcvP family. C-terminal subunit subfamily.</text>
</comment>
<evidence type="ECO:0000256" key="6">
    <source>
        <dbReference type="HAMAP-Rule" id="MF_00713"/>
    </source>
</evidence>
<evidence type="ECO:0000256" key="5">
    <source>
        <dbReference type="ARBA" id="ARBA00049026"/>
    </source>
</evidence>
<evidence type="ECO:0000256" key="1">
    <source>
        <dbReference type="ARBA" id="ARBA00001933"/>
    </source>
</evidence>
<dbReference type="NCBIfam" id="NF003346">
    <property type="entry name" value="PRK04366.1"/>
    <property type="match status" value="1"/>
</dbReference>
<evidence type="ECO:0000256" key="3">
    <source>
        <dbReference type="ARBA" id="ARBA00022898"/>
    </source>
</evidence>
<evidence type="ECO:0000259" key="8">
    <source>
        <dbReference type="Pfam" id="PF21478"/>
    </source>
</evidence>
<dbReference type="InterPro" id="IPR049316">
    <property type="entry name" value="GDC-P_C"/>
</dbReference>
<feature type="domain" description="Glycine dehydrogenase C-terminal" evidence="8">
    <location>
        <begin position="345"/>
        <end position="448"/>
    </location>
</feature>
<accession>A0A2J6WFX1</accession>
<dbReference type="InterPro" id="IPR049315">
    <property type="entry name" value="GDC-P_N"/>
</dbReference>
<dbReference type="InterPro" id="IPR015422">
    <property type="entry name" value="PyrdxlP-dep_Trfase_small"/>
</dbReference>
<dbReference type="EC" id="1.4.4.2" evidence="6"/>
<keyword evidence="4 6" id="KW-0560">Oxidoreductase</keyword>
<name>A0A2J6WFX1_9BACT</name>
<dbReference type="RefSeq" id="WP_424586535.1">
    <property type="nucleotide sequence ID" value="NZ_JBNAUB010000004.1"/>
</dbReference>
<organism evidence="9 10">
    <name type="scientific">Caldisericum exile</name>
    <dbReference type="NCBI Taxonomy" id="693075"/>
    <lineage>
        <taxon>Bacteria</taxon>
        <taxon>Pseudomonadati</taxon>
        <taxon>Caldisericota/Cryosericota group</taxon>
        <taxon>Caldisericota</taxon>
        <taxon>Caldisericia</taxon>
        <taxon>Caldisericales</taxon>
        <taxon>Caldisericaceae</taxon>
        <taxon>Caldisericum</taxon>
    </lineage>
</organism>
<dbReference type="GO" id="GO:0005829">
    <property type="term" value="C:cytosol"/>
    <property type="evidence" value="ECO:0007669"/>
    <property type="project" value="TreeGrafter"/>
</dbReference>
<comment type="caution">
    <text evidence="9">The sequence shown here is derived from an EMBL/GenBank/DDBJ whole genome shotgun (WGS) entry which is preliminary data.</text>
</comment>
<dbReference type="SUPFAM" id="SSF53383">
    <property type="entry name" value="PLP-dependent transferases"/>
    <property type="match status" value="1"/>
</dbReference>
<dbReference type="Gene3D" id="3.40.640.10">
    <property type="entry name" value="Type I PLP-dependent aspartate aminotransferase-like (Major domain)"/>
    <property type="match status" value="1"/>
</dbReference>
<gene>
    <name evidence="6" type="primary">gcvPB</name>
    <name evidence="9" type="ORF">C0189_00365</name>
</gene>
<dbReference type="InterPro" id="IPR015421">
    <property type="entry name" value="PyrdxlP-dep_Trfase_major"/>
</dbReference>
<dbReference type="Proteomes" id="UP000237040">
    <property type="component" value="Unassembled WGS sequence"/>
</dbReference>
<dbReference type="CDD" id="cd00613">
    <property type="entry name" value="GDC-P"/>
    <property type="match status" value="1"/>
</dbReference>
<feature type="domain" description="Glycine cleavage system P-protein N-terminal" evidence="7">
    <location>
        <begin position="20"/>
        <end position="297"/>
    </location>
</feature>
<evidence type="ECO:0000313" key="10">
    <source>
        <dbReference type="Proteomes" id="UP000237040"/>
    </source>
</evidence>
<dbReference type="FunFam" id="3.40.640.10:FF:000224">
    <property type="entry name" value="Probable glycine dehydrogenase (decarboxylating) subunit 2"/>
    <property type="match status" value="1"/>
</dbReference>
<evidence type="ECO:0000256" key="2">
    <source>
        <dbReference type="ARBA" id="ARBA00003788"/>
    </source>
</evidence>
<feature type="modified residue" description="N6-(pyridoxal phosphate)lysine" evidence="6">
    <location>
        <position position="266"/>
    </location>
</feature>
<dbReference type="PANTHER" id="PTHR11773">
    <property type="entry name" value="GLYCINE DEHYDROGENASE, DECARBOXYLATING"/>
    <property type="match status" value="1"/>
</dbReference>
<dbReference type="GO" id="GO:0016594">
    <property type="term" value="F:glycine binding"/>
    <property type="evidence" value="ECO:0007669"/>
    <property type="project" value="TreeGrafter"/>
</dbReference>
<evidence type="ECO:0000313" key="9">
    <source>
        <dbReference type="EMBL" id="PMP68847.1"/>
    </source>
</evidence>
<protein>
    <recommendedName>
        <fullName evidence="6">Probable glycine dehydrogenase (decarboxylating) subunit 2</fullName>
        <ecNumber evidence="6">1.4.4.2</ecNumber>
    </recommendedName>
    <alternativeName>
        <fullName evidence="6">Glycine cleavage system P-protein subunit 2</fullName>
    </alternativeName>
    <alternativeName>
        <fullName evidence="6">Glycine decarboxylase subunit 2</fullName>
    </alternativeName>
    <alternativeName>
        <fullName evidence="6">Glycine dehydrogenase (aminomethyl-transferring) subunit 2</fullName>
    </alternativeName>
</protein>
<evidence type="ECO:0000256" key="4">
    <source>
        <dbReference type="ARBA" id="ARBA00023002"/>
    </source>
</evidence>
<dbReference type="GO" id="GO:0004375">
    <property type="term" value="F:glycine dehydrogenase (decarboxylating) activity"/>
    <property type="evidence" value="ECO:0007669"/>
    <property type="project" value="UniProtKB-EC"/>
</dbReference>
<keyword evidence="3 6" id="KW-0663">Pyridoxal phosphate</keyword>
<dbReference type="EMBL" id="PNIL01000005">
    <property type="protein sequence ID" value="PMP68847.1"/>
    <property type="molecule type" value="Genomic_DNA"/>
</dbReference>
<dbReference type="Pfam" id="PF02347">
    <property type="entry name" value="GDC-P"/>
    <property type="match status" value="1"/>
</dbReference>
<reference evidence="9 10" key="1">
    <citation type="submission" date="2018-01" db="EMBL/GenBank/DDBJ databases">
        <title>Metagenomic assembled genomes from two thermal pools in the Uzon Caldera, Kamchatka, Russia.</title>
        <authorList>
            <person name="Wilkins L."/>
            <person name="Ettinger C."/>
        </authorList>
    </citation>
    <scope>NUCLEOTIDE SEQUENCE [LARGE SCALE GENOMIC DNA]</scope>
    <source>
        <strain evidence="9">ZAV-07</strain>
    </source>
</reference>